<dbReference type="Pfam" id="PF21842">
    <property type="entry name" value="DUF6901"/>
    <property type="match status" value="1"/>
</dbReference>
<dbReference type="KEGG" id="doe:DENOEST_1379"/>
<dbReference type="OrthoDB" id="9813686at2"/>
<sequence length="239" mass="26284">MTNTLKIVYRLRAEDGDSAEFVIGLDDQTLALQVVPRPDPPAWVQLAHHQCRDCPLDAQQVALCPMAAALADLLDFARGLVSHSTVAVTVSTPEREISAVTTAQRALSSLMGLIMATCACPEVAWLRPMARFHLPLASSEETIYRAASMYLLAQYFRQRNGAAPDFALEGLRDHYQRIHVINVAMSERLRGAVERDASINAVILLDLFAKAMPDSVSESLAELEYLFRPYLETGGEGGR</sequence>
<evidence type="ECO:0000313" key="2">
    <source>
        <dbReference type="Proteomes" id="UP000515733"/>
    </source>
</evidence>
<keyword evidence="2" id="KW-1185">Reference proteome</keyword>
<dbReference type="RefSeq" id="WP_145769651.1">
    <property type="nucleotide sequence ID" value="NZ_LR778301.1"/>
</dbReference>
<accession>A0A6S6YLD8</accession>
<reference evidence="1 2" key="1">
    <citation type="submission" date="2020-03" db="EMBL/GenBank/DDBJ databases">
        <authorList>
            <consortium name="Genoscope - CEA"/>
            <person name="William W."/>
        </authorList>
    </citation>
    <scope>NUCLEOTIDE SEQUENCE [LARGE SCALE GENOMIC DNA]</scope>
    <source>
        <strain evidence="2">DSM 16959</strain>
    </source>
</reference>
<dbReference type="AlphaFoldDB" id="A0A6S6YLD8"/>
<proteinExistence type="predicted"/>
<gene>
    <name evidence="1" type="ORF">DENOEST_1379</name>
</gene>
<dbReference type="Proteomes" id="UP000515733">
    <property type="component" value="Chromosome"/>
</dbReference>
<evidence type="ECO:0000313" key="1">
    <source>
        <dbReference type="EMBL" id="CAB1368544.1"/>
    </source>
</evidence>
<dbReference type="InterPro" id="IPR054196">
    <property type="entry name" value="DUF6901"/>
</dbReference>
<protein>
    <submittedName>
        <fullName evidence="1">Uncharacterized protein</fullName>
    </submittedName>
</protein>
<dbReference type="EMBL" id="LR778301">
    <property type="protein sequence ID" value="CAB1368544.1"/>
    <property type="molecule type" value="Genomic_DNA"/>
</dbReference>
<organism evidence="1 2">
    <name type="scientific">Denitratisoma oestradiolicum</name>
    <dbReference type="NCBI Taxonomy" id="311182"/>
    <lineage>
        <taxon>Bacteria</taxon>
        <taxon>Pseudomonadati</taxon>
        <taxon>Pseudomonadota</taxon>
        <taxon>Betaproteobacteria</taxon>
        <taxon>Nitrosomonadales</taxon>
        <taxon>Sterolibacteriaceae</taxon>
        <taxon>Denitratisoma</taxon>
    </lineage>
</organism>
<name>A0A6S6YLD8_9PROT</name>